<gene>
    <name evidence="1" type="primary">AVEN_87492_1</name>
    <name evidence="1" type="ORF">NPIL_671121</name>
</gene>
<dbReference type="Proteomes" id="UP000887013">
    <property type="component" value="Unassembled WGS sequence"/>
</dbReference>
<sequence length="149" mass="17368">MDDLWESKNRQSKKYCREMEDEIKLLDWLLMDYSLTRFPQHAIRTIKDLLRCTLVLKTVLRHIQRIYPLEIYVKESVDGELDGEESNSNNMTDKENNVTSADAVIVRKFTSSGRPVKAPTRLDLLNNACYTLETLKDSQGRRMLGNEVK</sequence>
<dbReference type="AlphaFoldDB" id="A0A8X6U521"/>
<keyword evidence="2" id="KW-1185">Reference proteome</keyword>
<dbReference type="EMBL" id="BMAW01118679">
    <property type="protein sequence ID" value="GFT81057.1"/>
    <property type="molecule type" value="Genomic_DNA"/>
</dbReference>
<reference evidence="1" key="1">
    <citation type="submission" date="2020-08" db="EMBL/GenBank/DDBJ databases">
        <title>Multicomponent nature underlies the extraordinary mechanical properties of spider dragline silk.</title>
        <authorList>
            <person name="Kono N."/>
            <person name="Nakamura H."/>
            <person name="Mori M."/>
            <person name="Yoshida Y."/>
            <person name="Ohtoshi R."/>
            <person name="Malay A.D."/>
            <person name="Moran D.A.P."/>
            <person name="Tomita M."/>
            <person name="Numata K."/>
            <person name="Arakawa K."/>
        </authorList>
    </citation>
    <scope>NUCLEOTIDE SEQUENCE</scope>
</reference>
<protein>
    <submittedName>
        <fullName evidence="1">Integrase catalytic domain-containing protein</fullName>
    </submittedName>
</protein>
<organism evidence="1 2">
    <name type="scientific">Nephila pilipes</name>
    <name type="common">Giant wood spider</name>
    <name type="synonym">Nephila maculata</name>
    <dbReference type="NCBI Taxonomy" id="299642"/>
    <lineage>
        <taxon>Eukaryota</taxon>
        <taxon>Metazoa</taxon>
        <taxon>Ecdysozoa</taxon>
        <taxon>Arthropoda</taxon>
        <taxon>Chelicerata</taxon>
        <taxon>Arachnida</taxon>
        <taxon>Araneae</taxon>
        <taxon>Araneomorphae</taxon>
        <taxon>Entelegynae</taxon>
        <taxon>Araneoidea</taxon>
        <taxon>Nephilidae</taxon>
        <taxon>Nephila</taxon>
    </lineage>
</organism>
<evidence type="ECO:0000313" key="1">
    <source>
        <dbReference type="EMBL" id="GFT81057.1"/>
    </source>
</evidence>
<accession>A0A8X6U521</accession>
<comment type="caution">
    <text evidence="1">The sequence shown here is derived from an EMBL/GenBank/DDBJ whole genome shotgun (WGS) entry which is preliminary data.</text>
</comment>
<evidence type="ECO:0000313" key="2">
    <source>
        <dbReference type="Proteomes" id="UP000887013"/>
    </source>
</evidence>
<proteinExistence type="predicted"/>
<name>A0A8X6U521_NEPPI</name>